<comment type="caution">
    <text evidence="3">The sequence shown here is derived from an EMBL/GenBank/DDBJ whole genome shotgun (WGS) entry which is preliminary data.</text>
</comment>
<dbReference type="Proteomes" id="UP000516437">
    <property type="component" value="Chromosome 6"/>
</dbReference>
<evidence type="ECO:0000256" key="1">
    <source>
        <dbReference type="SAM" id="MobiDB-lite"/>
    </source>
</evidence>
<feature type="region of interest" description="Disordered" evidence="1">
    <location>
        <begin position="67"/>
        <end position="112"/>
    </location>
</feature>
<reference evidence="3" key="1">
    <citation type="submission" date="2018-07" db="EMBL/GenBank/DDBJ databases">
        <authorList>
            <person name="Gao Z.-S."/>
            <person name="Jia H.-M."/>
            <person name="Jia H.-J."/>
            <person name="Cai Q.-L."/>
            <person name="Wang Y."/>
            <person name="Zhao H.-B."/>
        </authorList>
    </citation>
    <scope>NUCLEOTIDE SEQUENCE</scope>
    <source>
        <tissue evidence="3">Leaves</tissue>
    </source>
</reference>
<evidence type="ECO:0000313" key="2">
    <source>
        <dbReference type="EMBL" id="KAB1209368.1"/>
    </source>
</evidence>
<feature type="compositionally biased region" description="Acidic residues" evidence="1">
    <location>
        <begin position="103"/>
        <end position="112"/>
    </location>
</feature>
<feature type="region of interest" description="Disordered" evidence="1">
    <location>
        <begin position="231"/>
        <end position="260"/>
    </location>
</feature>
<reference evidence="3" key="3">
    <citation type="submission" date="2019-09" db="EMBL/GenBank/DDBJ databases">
        <authorList>
            <person name="Gao Z."/>
        </authorList>
    </citation>
    <scope>NUCLEOTIDE SEQUENCE</scope>
    <source>
        <tissue evidence="3">Leaves</tissue>
    </source>
</reference>
<gene>
    <name evidence="3" type="ORF">CJ030_MR1G017645</name>
    <name evidence="2" type="ORF">CJ030_MR6G016529</name>
</gene>
<feature type="compositionally biased region" description="Basic and acidic residues" evidence="1">
    <location>
        <begin position="237"/>
        <end position="249"/>
    </location>
</feature>
<evidence type="ECO:0000313" key="4">
    <source>
        <dbReference type="Proteomes" id="UP000516437"/>
    </source>
</evidence>
<protein>
    <submittedName>
        <fullName evidence="3">Uncharacterized protein</fullName>
    </submittedName>
</protein>
<organism evidence="3 4">
    <name type="scientific">Morella rubra</name>
    <name type="common">Chinese bayberry</name>
    <dbReference type="NCBI Taxonomy" id="262757"/>
    <lineage>
        <taxon>Eukaryota</taxon>
        <taxon>Viridiplantae</taxon>
        <taxon>Streptophyta</taxon>
        <taxon>Embryophyta</taxon>
        <taxon>Tracheophyta</taxon>
        <taxon>Spermatophyta</taxon>
        <taxon>Magnoliopsida</taxon>
        <taxon>eudicotyledons</taxon>
        <taxon>Gunneridae</taxon>
        <taxon>Pentapetalae</taxon>
        <taxon>rosids</taxon>
        <taxon>fabids</taxon>
        <taxon>Fagales</taxon>
        <taxon>Myricaceae</taxon>
        <taxon>Morella</taxon>
    </lineage>
</organism>
<sequence>MPNSKGRHWRDMLLQDPFEAQGLGKILEVSLRLMALGGILLVLHQVEVQGGILLVFRGLRRDSPKLSLGGGSSKRLHSREAEGSSHRSGSKHRRHASPVPFDHEEEEAEDEEMAPIFSPIARVQTEIMDLEMRDISEARVPPSSPMLMSHSPTFDGIPPISIDLVRASSQLVVQELELPGTPFVDHSVVPDSDVVNIPPVGQPGGVGASKPVLAGEPSTLTVSVASESELPLVPSSKGKELTMSPRDEPTSESFEESESLIPRPPLVKPIWLSRPDAQPLFVEEMMTKAFIYATAPKD</sequence>
<name>A0A6A1WIZ1_9ROSI</name>
<dbReference type="EMBL" id="RXIC02000024">
    <property type="protein sequence ID" value="KAB1209368.1"/>
    <property type="molecule type" value="Genomic_DNA"/>
</dbReference>
<accession>A0A6A1WIZ1</accession>
<evidence type="ECO:0000313" key="3">
    <source>
        <dbReference type="EMBL" id="KAB1225265.1"/>
    </source>
</evidence>
<reference evidence="3 4" key="2">
    <citation type="journal article" date="2019" name="Plant Biotechnol. J.">
        <title>The red bayberry genome and genetic basis of sex determination.</title>
        <authorList>
            <person name="Jia H.M."/>
            <person name="Jia H.J."/>
            <person name="Cai Q.L."/>
            <person name="Wang Y."/>
            <person name="Zhao H.B."/>
            <person name="Yang W.F."/>
            <person name="Wang G.Y."/>
            <person name="Li Y.H."/>
            <person name="Zhan D.L."/>
            <person name="Shen Y.T."/>
            <person name="Niu Q.F."/>
            <person name="Chang L."/>
            <person name="Qiu J."/>
            <person name="Zhao L."/>
            <person name="Xie H.B."/>
            <person name="Fu W.Y."/>
            <person name="Jin J."/>
            <person name="Li X.W."/>
            <person name="Jiao Y."/>
            <person name="Zhou C.C."/>
            <person name="Tu T."/>
            <person name="Chai C.Y."/>
            <person name="Gao J.L."/>
            <person name="Fan L.J."/>
            <person name="van de Weg E."/>
            <person name="Wang J.Y."/>
            <person name="Gao Z.S."/>
        </authorList>
    </citation>
    <scope>NUCLEOTIDE SEQUENCE [LARGE SCALE GENOMIC DNA]</scope>
    <source>
        <tissue evidence="3">Leaves</tissue>
    </source>
</reference>
<proteinExistence type="predicted"/>
<dbReference type="AlphaFoldDB" id="A0A6A1WIZ1"/>
<dbReference type="EMBL" id="RXIC02000019">
    <property type="protein sequence ID" value="KAB1225265.1"/>
    <property type="molecule type" value="Genomic_DNA"/>
</dbReference>
<keyword evidence="4" id="KW-1185">Reference proteome</keyword>
<dbReference type="Proteomes" id="UP000516437">
    <property type="component" value="Chromosome 1"/>
</dbReference>